<dbReference type="Pfam" id="PF00534">
    <property type="entry name" value="Glycos_transf_1"/>
    <property type="match status" value="1"/>
</dbReference>
<dbReference type="Gene3D" id="3.20.20.140">
    <property type="entry name" value="Metal-dependent hydrolases"/>
    <property type="match status" value="1"/>
</dbReference>
<protein>
    <submittedName>
        <fullName evidence="3">Glycosyltransferase involved in cell wall biosynthesis</fullName>
    </submittedName>
</protein>
<keyword evidence="4" id="KW-1185">Reference proteome</keyword>
<dbReference type="EMBL" id="SMGG01000003">
    <property type="protein sequence ID" value="TCK61806.1"/>
    <property type="molecule type" value="Genomic_DNA"/>
</dbReference>
<proteinExistence type="predicted"/>
<dbReference type="SUPFAM" id="SSF53756">
    <property type="entry name" value="UDP-Glycosyltransferase/glycogen phosphorylase"/>
    <property type="match status" value="1"/>
</dbReference>
<dbReference type="InterPro" id="IPR050194">
    <property type="entry name" value="Glycosyltransferase_grp1"/>
</dbReference>
<evidence type="ECO:0000259" key="1">
    <source>
        <dbReference type="Pfam" id="PF00534"/>
    </source>
</evidence>
<evidence type="ECO:0000259" key="2">
    <source>
        <dbReference type="Pfam" id="PF13439"/>
    </source>
</evidence>
<sequence length="794" mass="91420">MAQADLHCHSKFSKHPSEWFLQRIGTAESYTEPDFIYETAKSRGMDFVTVTDHNCIDASVYLNEKHPDDTFTGVESTVYFPEDGCKMHILVYGLNHKQFDMIQKVRRDIYQFRDYIKEQKLAYSVAHATFSVNGRLALHHLEKLMLLFDVFEGINGGRGKLHNTTWVKTLESLTPLALENLYSRYRIEPFSDTPWIKGFTAGSDDHAGLFLGKTYTLARAATPQEFVESIRHKECRHAGRYSDFHSLAFTVYKIAHDFSRTKNSVNFAGGLFSKITNYIFEQDKPSLMERIKLKGFKMKNPGRINQLIVELIQEMQNESFINIERKLNKVYHKASDISDEYFRMMISHMSKDIEKINMEDIYKSVTTALPAIFLSIPFFSSFRQIYKDRELINSLNESYSYGSAPVRKRILWFTDTINDLNGVSVTLRTIGKMAHDKGYDLKIVSCLTPEEIDHRLPPNLINLTPIESFKLPYYEKITVKVPSVIRALEEIYDFEPDEVFISTPGPVGLLGLLASRLLSVKSTGIYHTDFTKEAKEITHNDSLTNLVEAYTRWFFDSVTELKTTSAQYLDYLEERGISRSKMSVFRRGIDARLFCPMDKRPDNVFTLCYAGRVSQDKNIDFLLNLFAELEQKYKLRLIVAGHGPYSPRVEAFAKDRDNVIIKGEIDHSKMPEVYAQSDLFVFPSNTDTFGMVVLESQACGIPAIVSDMGGPKEIIEDRVTGFVAKASDYVDWTQKITHMIELWQSDIAEYRQFGRSARERVLEHFNWDRVLEDLFMQKPDSETPKPAIARRLAV</sequence>
<evidence type="ECO:0000313" key="4">
    <source>
        <dbReference type="Proteomes" id="UP000294614"/>
    </source>
</evidence>
<dbReference type="RefSeq" id="WP_165871146.1">
    <property type="nucleotide sequence ID" value="NZ_JAJUHT010000002.1"/>
</dbReference>
<dbReference type="SUPFAM" id="SSF89550">
    <property type="entry name" value="PHP domain-like"/>
    <property type="match status" value="1"/>
</dbReference>
<organism evidence="3 4">
    <name type="scientific">Seleniivibrio woodruffii</name>
    <dbReference type="NCBI Taxonomy" id="1078050"/>
    <lineage>
        <taxon>Bacteria</taxon>
        <taxon>Pseudomonadati</taxon>
        <taxon>Deferribacterota</taxon>
        <taxon>Deferribacteres</taxon>
        <taxon>Deferribacterales</taxon>
        <taxon>Geovibrionaceae</taxon>
        <taxon>Seleniivibrio</taxon>
    </lineage>
</organism>
<dbReference type="InterPro" id="IPR028098">
    <property type="entry name" value="Glyco_trans_4-like_N"/>
</dbReference>
<gene>
    <name evidence="3" type="ORF">C8D98_0312</name>
</gene>
<dbReference type="PANTHER" id="PTHR45947">
    <property type="entry name" value="SULFOQUINOVOSYL TRANSFERASE SQD2"/>
    <property type="match status" value="1"/>
</dbReference>
<dbReference type="InterPro" id="IPR001296">
    <property type="entry name" value="Glyco_trans_1"/>
</dbReference>
<evidence type="ECO:0000313" key="3">
    <source>
        <dbReference type="EMBL" id="TCK61806.1"/>
    </source>
</evidence>
<dbReference type="AlphaFoldDB" id="A0A4R1KBD3"/>
<accession>A0A4R1KBD3</accession>
<dbReference type="Proteomes" id="UP000294614">
    <property type="component" value="Unassembled WGS sequence"/>
</dbReference>
<dbReference type="PANTHER" id="PTHR45947:SF3">
    <property type="entry name" value="SULFOQUINOVOSYL TRANSFERASE SQD2"/>
    <property type="match status" value="1"/>
</dbReference>
<keyword evidence="3" id="KW-0808">Transferase</keyword>
<name>A0A4R1KBD3_9BACT</name>
<dbReference type="InterPro" id="IPR016195">
    <property type="entry name" value="Pol/histidinol_Pase-like"/>
</dbReference>
<dbReference type="Gene3D" id="3.40.50.2000">
    <property type="entry name" value="Glycogen Phosphorylase B"/>
    <property type="match status" value="2"/>
</dbReference>
<dbReference type="Pfam" id="PF13439">
    <property type="entry name" value="Glyco_transf_4"/>
    <property type="match status" value="1"/>
</dbReference>
<dbReference type="GO" id="GO:0016757">
    <property type="term" value="F:glycosyltransferase activity"/>
    <property type="evidence" value="ECO:0007669"/>
    <property type="project" value="InterPro"/>
</dbReference>
<reference evidence="3 4" key="1">
    <citation type="submission" date="2019-03" db="EMBL/GenBank/DDBJ databases">
        <title>Genomic Encyclopedia of Type Strains, Phase IV (KMG-IV): sequencing the most valuable type-strain genomes for metagenomic binning, comparative biology and taxonomic classification.</title>
        <authorList>
            <person name="Goeker M."/>
        </authorList>
    </citation>
    <scope>NUCLEOTIDE SEQUENCE [LARGE SCALE GENOMIC DNA]</scope>
    <source>
        <strain evidence="3 4">DSM 24984</strain>
    </source>
</reference>
<dbReference type="CDD" id="cd07432">
    <property type="entry name" value="PHP_HisPPase"/>
    <property type="match status" value="1"/>
</dbReference>
<feature type="domain" description="Glycosyl transferase family 1" evidence="1">
    <location>
        <begin position="601"/>
        <end position="759"/>
    </location>
</feature>
<comment type="caution">
    <text evidence="3">The sequence shown here is derived from an EMBL/GenBank/DDBJ whole genome shotgun (WGS) entry which is preliminary data.</text>
</comment>
<feature type="domain" description="Glycosyltransferase subfamily 4-like N-terminal" evidence="2">
    <location>
        <begin position="421"/>
        <end position="591"/>
    </location>
</feature>